<evidence type="ECO:0000313" key="4">
    <source>
        <dbReference type="Proteomes" id="UP001209746"/>
    </source>
</evidence>
<dbReference type="Proteomes" id="UP001209746">
    <property type="component" value="Unassembled WGS sequence"/>
</dbReference>
<dbReference type="EMBL" id="JAOPKD010000017">
    <property type="protein sequence ID" value="MCU4727987.1"/>
    <property type="molecule type" value="Genomic_DNA"/>
</dbReference>
<sequence length="98" mass="10390">MAVQARHTDVTVTVTLWVRRDAGGDLQTSVEGVLGDVEGVDTAQVRDVTDVQPRATDIQVTAVADVTIVVPGDDEQPVRETLADGFGVMDVGRCTVEP</sequence>
<evidence type="ECO:0000313" key="2">
    <source>
        <dbReference type="EMBL" id="MCU4727987.1"/>
    </source>
</evidence>
<comment type="caution">
    <text evidence="2">The sequence shown here is derived from an EMBL/GenBank/DDBJ whole genome shotgun (WGS) entry which is preliminary data.</text>
</comment>
<accession>A0AAE3ID03</accession>
<dbReference type="Proteomes" id="UP001208186">
    <property type="component" value="Unassembled WGS sequence"/>
</dbReference>
<dbReference type="EMBL" id="JAOPKC010000017">
    <property type="protein sequence ID" value="MCU4718920.1"/>
    <property type="molecule type" value="Genomic_DNA"/>
</dbReference>
<keyword evidence="3" id="KW-1185">Reference proteome</keyword>
<reference evidence="2" key="1">
    <citation type="submission" date="2023-02" db="EMBL/GenBank/DDBJ databases">
        <title>Enrichment on poylsaccharides allowed isolation of novel metabolic and taxonomic groups of Haloarchaea.</title>
        <authorList>
            <person name="Sorokin D.Y."/>
            <person name="Elcheninov A.G."/>
            <person name="Khizhniak T.V."/>
            <person name="Kolganova T.V."/>
            <person name="Kublanov I.V."/>
        </authorList>
    </citation>
    <scope>NUCLEOTIDE SEQUENCE</scope>
    <source>
        <strain evidence="1 3">HArc-curdl5-1</strain>
        <strain evidence="2">HArc-curdl7</strain>
    </source>
</reference>
<proteinExistence type="predicted"/>
<dbReference type="RefSeq" id="WP_315909674.1">
    <property type="nucleotide sequence ID" value="NZ_JAOPKC010000017.1"/>
</dbReference>
<evidence type="ECO:0000313" key="1">
    <source>
        <dbReference type="EMBL" id="MCU4718920.1"/>
    </source>
</evidence>
<gene>
    <name evidence="2" type="ORF">OB914_13585</name>
    <name evidence="1" type="ORF">OB916_12760</name>
</gene>
<dbReference type="AlphaFoldDB" id="A0AAE3ID03"/>
<protein>
    <submittedName>
        <fullName evidence="2">Uncharacterized protein</fullName>
    </submittedName>
</protein>
<name>A0AAE3ID03_9EURY</name>
<evidence type="ECO:0000313" key="3">
    <source>
        <dbReference type="Proteomes" id="UP001208186"/>
    </source>
</evidence>
<organism evidence="2 4">
    <name type="scientific">Halapricum hydrolyticum</name>
    <dbReference type="NCBI Taxonomy" id="2979991"/>
    <lineage>
        <taxon>Archaea</taxon>
        <taxon>Methanobacteriati</taxon>
        <taxon>Methanobacteriota</taxon>
        <taxon>Stenosarchaea group</taxon>
        <taxon>Halobacteria</taxon>
        <taxon>Halobacteriales</taxon>
        <taxon>Haloarculaceae</taxon>
        <taxon>Halapricum</taxon>
    </lineage>
</organism>